<organism evidence="1 2">
    <name type="scientific">Bimuria novae-zelandiae CBS 107.79</name>
    <dbReference type="NCBI Taxonomy" id="1447943"/>
    <lineage>
        <taxon>Eukaryota</taxon>
        <taxon>Fungi</taxon>
        <taxon>Dikarya</taxon>
        <taxon>Ascomycota</taxon>
        <taxon>Pezizomycotina</taxon>
        <taxon>Dothideomycetes</taxon>
        <taxon>Pleosporomycetidae</taxon>
        <taxon>Pleosporales</taxon>
        <taxon>Massarineae</taxon>
        <taxon>Didymosphaeriaceae</taxon>
        <taxon>Bimuria</taxon>
    </lineage>
</organism>
<dbReference type="EMBL" id="ML976674">
    <property type="protein sequence ID" value="KAF1974484.1"/>
    <property type="molecule type" value="Genomic_DNA"/>
</dbReference>
<dbReference type="AlphaFoldDB" id="A0A6A5VBF4"/>
<dbReference type="Proteomes" id="UP000800036">
    <property type="component" value="Unassembled WGS sequence"/>
</dbReference>
<evidence type="ECO:0000313" key="2">
    <source>
        <dbReference type="Proteomes" id="UP000800036"/>
    </source>
</evidence>
<reference evidence="1" key="1">
    <citation type="journal article" date="2020" name="Stud. Mycol.">
        <title>101 Dothideomycetes genomes: a test case for predicting lifestyles and emergence of pathogens.</title>
        <authorList>
            <person name="Haridas S."/>
            <person name="Albert R."/>
            <person name="Binder M."/>
            <person name="Bloem J."/>
            <person name="Labutti K."/>
            <person name="Salamov A."/>
            <person name="Andreopoulos B."/>
            <person name="Baker S."/>
            <person name="Barry K."/>
            <person name="Bills G."/>
            <person name="Bluhm B."/>
            <person name="Cannon C."/>
            <person name="Castanera R."/>
            <person name="Culley D."/>
            <person name="Daum C."/>
            <person name="Ezra D."/>
            <person name="Gonzalez J."/>
            <person name="Henrissat B."/>
            <person name="Kuo A."/>
            <person name="Liang C."/>
            <person name="Lipzen A."/>
            <person name="Lutzoni F."/>
            <person name="Magnuson J."/>
            <person name="Mondo S."/>
            <person name="Nolan M."/>
            <person name="Ohm R."/>
            <person name="Pangilinan J."/>
            <person name="Park H.-J."/>
            <person name="Ramirez L."/>
            <person name="Alfaro M."/>
            <person name="Sun H."/>
            <person name="Tritt A."/>
            <person name="Yoshinaga Y."/>
            <person name="Zwiers L.-H."/>
            <person name="Turgeon B."/>
            <person name="Goodwin S."/>
            <person name="Spatafora J."/>
            <person name="Crous P."/>
            <person name="Grigoriev I."/>
        </authorList>
    </citation>
    <scope>NUCLEOTIDE SEQUENCE</scope>
    <source>
        <strain evidence="1">CBS 107.79</strain>
    </source>
</reference>
<evidence type="ECO:0000313" key="1">
    <source>
        <dbReference type="EMBL" id="KAF1974484.1"/>
    </source>
</evidence>
<name>A0A6A5VBF4_9PLEO</name>
<protein>
    <submittedName>
        <fullName evidence="1">Uncharacterized protein</fullName>
    </submittedName>
</protein>
<accession>A0A6A5VBF4</accession>
<gene>
    <name evidence="1" type="ORF">BU23DRAFT_94212</name>
</gene>
<proteinExistence type="predicted"/>
<sequence>MALRTRLTNECRCGNSSSGQPGLGSCGLRSSDIAPHHLYASHDHNTCAVTS</sequence>
<dbReference type="PROSITE" id="PS51257">
    <property type="entry name" value="PROKAR_LIPOPROTEIN"/>
    <property type="match status" value="1"/>
</dbReference>
<keyword evidence="2" id="KW-1185">Reference proteome</keyword>